<feature type="transmembrane region" description="Helical" evidence="10">
    <location>
        <begin position="183"/>
        <end position="203"/>
    </location>
</feature>
<comment type="subcellular location">
    <subcellularLocation>
        <location evidence="1">Membrane</location>
        <topology evidence="1">Multi-pass membrane protein</topology>
    </subcellularLocation>
</comment>
<feature type="transmembrane region" description="Helical" evidence="10">
    <location>
        <begin position="61"/>
        <end position="81"/>
    </location>
</feature>
<evidence type="ECO:0000313" key="13">
    <source>
        <dbReference type="Proteomes" id="UP000437736"/>
    </source>
</evidence>
<keyword evidence="5 10" id="KW-1133">Transmembrane helix</keyword>
<accession>A0ABW9QQ76</accession>
<sequence>MTTTELPPDPAVLEPLGEADGPCQKQMFDQVALAVFLIVPFAALVAAVPLLWGRGLGWRDVAIAVVMYAVTGHGITVGFHRHFTHHSFRAARWLQVALAVCGSMAIQGPIIQWVADHRRHHRFSDRDGDPHSPWRYGRGLAALTKGFFYSHIGWMFEWEQTSQTKYAPDLCADRAVKRVSQLFPLWVTVSMLLPPLVGGLWSWSWQGAWWAFFWGSLVRVGLLYHVTFAINSVCHLSGRRPYRTKDRSGNVWWLALLSMGES</sequence>
<evidence type="ECO:0000256" key="6">
    <source>
        <dbReference type="ARBA" id="ARBA00023002"/>
    </source>
</evidence>
<dbReference type="Proteomes" id="UP000437736">
    <property type="component" value="Unassembled WGS sequence"/>
</dbReference>
<evidence type="ECO:0000256" key="9">
    <source>
        <dbReference type="ARBA" id="ARBA00023136"/>
    </source>
</evidence>
<feature type="non-terminal residue" evidence="12">
    <location>
        <position position="262"/>
    </location>
</feature>
<feature type="transmembrane region" description="Helical" evidence="10">
    <location>
        <begin position="93"/>
        <end position="115"/>
    </location>
</feature>
<dbReference type="CDD" id="cd03505">
    <property type="entry name" value="Delta9-FADS-like"/>
    <property type="match status" value="1"/>
</dbReference>
<keyword evidence="9 10" id="KW-0472">Membrane</keyword>
<comment type="caution">
    <text evidence="12">The sequence shown here is derived from an EMBL/GenBank/DDBJ whole genome shotgun (WGS) entry which is preliminary data.</text>
</comment>
<name>A0ABW9QQ76_9ACTN</name>
<comment type="similarity">
    <text evidence="2">Belongs to the fatty acid desaturase type 2 family.</text>
</comment>
<dbReference type="PANTHER" id="PTHR11351:SF3">
    <property type="entry name" value="BLL4393 PROTEIN"/>
    <property type="match status" value="1"/>
</dbReference>
<organism evidence="12 13">
    <name type="scientific">Acidiferrimicrobium australe</name>
    <dbReference type="NCBI Taxonomy" id="2664430"/>
    <lineage>
        <taxon>Bacteria</taxon>
        <taxon>Bacillati</taxon>
        <taxon>Actinomycetota</taxon>
        <taxon>Acidimicrobiia</taxon>
        <taxon>Acidimicrobiales</taxon>
        <taxon>Acidimicrobiaceae</taxon>
        <taxon>Acidiferrimicrobium</taxon>
    </lineage>
</organism>
<keyword evidence="4" id="KW-0276">Fatty acid metabolism</keyword>
<keyword evidence="13" id="KW-1185">Reference proteome</keyword>
<dbReference type="PANTHER" id="PTHR11351">
    <property type="entry name" value="ACYL-COA DESATURASE"/>
    <property type="match status" value="1"/>
</dbReference>
<feature type="transmembrane region" description="Helical" evidence="10">
    <location>
        <begin position="31"/>
        <end position="52"/>
    </location>
</feature>
<protein>
    <submittedName>
        <fullName evidence="12">Acyl-CoA desaturase</fullName>
    </submittedName>
</protein>
<feature type="domain" description="Fatty acid desaturase" evidence="11">
    <location>
        <begin position="58"/>
        <end position="260"/>
    </location>
</feature>
<evidence type="ECO:0000256" key="2">
    <source>
        <dbReference type="ARBA" id="ARBA00008749"/>
    </source>
</evidence>
<proteinExistence type="inferred from homology"/>
<keyword evidence="6" id="KW-0560">Oxidoreductase</keyword>
<reference evidence="12 13" key="1">
    <citation type="submission" date="2019-11" db="EMBL/GenBank/DDBJ databases">
        <title>Acidiferrimicrobium australis gen. nov., sp. nov., an acidophilic and obligately heterotrophic, member of the Actinobacteria that catalyses dissimilatory oxido- reduction of iron isolated from metal-rich acidic water in Chile.</title>
        <authorList>
            <person name="Gonzalez D."/>
            <person name="Huber K."/>
            <person name="Hedrich S."/>
            <person name="Rojas-Villalobos C."/>
            <person name="Quatrini R."/>
            <person name="Dinamarca M.A."/>
            <person name="Schwarz A."/>
            <person name="Canales C."/>
            <person name="Nancucheo I."/>
        </authorList>
    </citation>
    <scope>NUCLEOTIDE SEQUENCE [LARGE SCALE GENOMIC DNA]</scope>
    <source>
        <strain evidence="12 13">USS-CCA1</strain>
    </source>
</reference>
<keyword evidence="8" id="KW-0443">Lipid metabolism</keyword>
<evidence type="ECO:0000256" key="8">
    <source>
        <dbReference type="ARBA" id="ARBA00023098"/>
    </source>
</evidence>
<keyword evidence="7" id="KW-0408">Iron</keyword>
<evidence type="ECO:0000256" key="7">
    <source>
        <dbReference type="ARBA" id="ARBA00023004"/>
    </source>
</evidence>
<dbReference type="PRINTS" id="PR00075">
    <property type="entry name" value="FACDDSATRASE"/>
</dbReference>
<evidence type="ECO:0000256" key="4">
    <source>
        <dbReference type="ARBA" id="ARBA00022832"/>
    </source>
</evidence>
<evidence type="ECO:0000256" key="5">
    <source>
        <dbReference type="ARBA" id="ARBA00022989"/>
    </source>
</evidence>
<evidence type="ECO:0000256" key="10">
    <source>
        <dbReference type="SAM" id="Phobius"/>
    </source>
</evidence>
<dbReference type="EMBL" id="WJHE01000132">
    <property type="protein sequence ID" value="MST31777.1"/>
    <property type="molecule type" value="Genomic_DNA"/>
</dbReference>
<feature type="transmembrane region" description="Helical" evidence="10">
    <location>
        <begin position="209"/>
        <end position="230"/>
    </location>
</feature>
<dbReference type="InterPro" id="IPR005804">
    <property type="entry name" value="FA_desaturase_dom"/>
</dbReference>
<dbReference type="InterPro" id="IPR015876">
    <property type="entry name" value="Acyl-CoA_DS"/>
</dbReference>
<keyword evidence="3 10" id="KW-0812">Transmembrane</keyword>
<evidence type="ECO:0000313" key="12">
    <source>
        <dbReference type="EMBL" id="MST31777.1"/>
    </source>
</evidence>
<gene>
    <name evidence="12" type="ORF">GHK86_03415</name>
</gene>
<evidence type="ECO:0000259" key="11">
    <source>
        <dbReference type="Pfam" id="PF00487"/>
    </source>
</evidence>
<evidence type="ECO:0000256" key="3">
    <source>
        <dbReference type="ARBA" id="ARBA00022692"/>
    </source>
</evidence>
<evidence type="ECO:0000256" key="1">
    <source>
        <dbReference type="ARBA" id="ARBA00004141"/>
    </source>
</evidence>
<dbReference type="Pfam" id="PF00487">
    <property type="entry name" value="FA_desaturase"/>
    <property type="match status" value="1"/>
</dbReference>